<evidence type="ECO:0000313" key="2">
    <source>
        <dbReference type="EMBL" id="MBM9509935.1"/>
    </source>
</evidence>
<accession>A0ABS2U2W5</accession>
<sequence length="208" mass="22786">MTTTTHYGPHPAGHGDTEHKGPLEECTAPDCVEQANAERARQSGIRALTVKQPFAFAIAEGFKPIENRTRRTNHRGEIYLHTSKAPQRGVHIVRYSRDAAIRLDELGGSGNFWNALHAVPSRFYTPAPTLAWRAVIATARITGCHRAGDGCTPACAAWGEPDRWHWEIADARPLTTPIGINGNLGLWIPPWGLIEAVRAQIDTTTAQS</sequence>
<evidence type="ECO:0008006" key="4">
    <source>
        <dbReference type="Google" id="ProtNLM"/>
    </source>
</evidence>
<dbReference type="RefSeq" id="WP_205363508.1">
    <property type="nucleotide sequence ID" value="NZ_JADKYB010000030.1"/>
</dbReference>
<feature type="region of interest" description="Disordered" evidence="1">
    <location>
        <begin position="1"/>
        <end position="24"/>
    </location>
</feature>
<protein>
    <recommendedName>
        <fullName evidence="4">ASCH domain-containing protein</fullName>
    </recommendedName>
</protein>
<dbReference type="EMBL" id="JADKYB010000030">
    <property type="protein sequence ID" value="MBM9509935.1"/>
    <property type="molecule type" value="Genomic_DNA"/>
</dbReference>
<proteinExistence type="predicted"/>
<organism evidence="2 3">
    <name type="scientific">Actinacidiphila acididurans</name>
    <dbReference type="NCBI Taxonomy" id="2784346"/>
    <lineage>
        <taxon>Bacteria</taxon>
        <taxon>Bacillati</taxon>
        <taxon>Actinomycetota</taxon>
        <taxon>Actinomycetes</taxon>
        <taxon>Kitasatosporales</taxon>
        <taxon>Streptomycetaceae</taxon>
        <taxon>Actinacidiphila</taxon>
    </lineage>
</organism>
<comment type="caution">
    <text evidence="2">The sequence shown here is derived from an EMBL/GenBank/DDBJ whole genome shotgun (WGS) entry which is preliminary data.</text>
</comment>
<feature type="compositionally biased region" description="Basic and acidic residues" evidence="1">
    <location>
        <begin position="13"/>
        <end position="23"/>
    </location>
</feature>
<name>A0ABS2U2W5_9ACTN</name>
<dbReference type="SUPFAM" id="SSF88697">
    <property type="entry name" value="PUA domain-like"/>
    <property type="match status" value="1"/>
</dbReference>
<dbReference type="Proteomes" id="UP000749040">
    <property type="component" value="Unassembled WGS sequence"/>
</dbReference>
<dbReference type="InterPro" id="IPR015947">
    <property type="entry name" value="PUA-like_sf"/>
</dbReference>
<keyword evidence="3" id="KW-1185">Reference proteome</keyword>
<evidence type="ECO:0000256" key="1">
    <source>
        <dbReference type="SAM" id="MobiDB-lite"/>
    </source>
</evidence>
<reference evidence="2 3" key="1">
    <citation type="submission" date="2021-01" db="EMBL/GenBank/DDBJ databases">
        <title>Streptomyces acididurans sp. nov., isolated from a peat swamp forest soil.</title>
        <authorList>
            <person name="Chantavorakit T."/>
            <person name="Duangmal K."/>
        </authorList>
    </citation>
    <scope>NUCLEOTIDE SEQUENCE [LARGE SCALE GENOMIC DNA]</scope>
    <source>
        <strain evidence="2 3">KK5PA1</strain>
    </source>
</reference>
<evidence type="ECO:0000313" key="3">
    <source>
        <dbReference type="Proteomes" id="UP000749040"/>
    </source>
</evidence>
<gene>
    <name evidence="2" type="ORF">ITX44_36355</name>
</gene>
<dbReference type="Gene3D" id="2.30.130.30">
    <property type="entry name" value="Hypothetical protein"/>
    <property type="match status" value="1"/>
</dbReference>